<dbReference type="GO" id="GO:0005737">
    <property type="term" value="C:cytoplasm"/>
    <property type="evidence" value="ECO:0007669"/>
    <property type="project" value="UniProtKB-ARBA"/>
</dbReference>
<evidence type="ECO:0000256" key="3">
    <source>
        <dbReference type="ARBA" id="ARBA00022884"/>
    </source>
</evidence>
<dbReference type="GO" id="GO:0006412">
    <property type="term" value="P:translation"/>
    <property type="evidence" value="ECO:0007669"/>
    <property type="project" value="UniProtKB-UniRule"/>
</dbReference>
<dbReference type="Pfam" id="PF00829">
    <property type="entry name" value="Ribosomal_L21p"/>
    <property type="match status" value="1"/>
</dbReference>
<dbReference type="PANTHER" id="PTHR21349">
    <property type="entry name" value="50S RIBOSOMAL PROTEIN L21"/>
    <property type="match status" value="1"/>
</dbReference>
<keyword evidence="4 6" id="KW-0689">Ribosomal protein</keyword>
<dbReference type="RefSeq" id="WP_013297626.1">
    <property type="nucleotide sequence ID" value="NZ_CP016893.1"/>
</dbReference>
<keyword evidence="5 6" id="KW-0687">Ribonucleoprotein</keyword>
<proteinExistence type="inferred from homology"/>
<keyword evidence="3 6" id="KW-0694">RNA-binding</keyword>
<dbReference type="SUPFAM" id="SSF141091">
    <property type="entry name" value="L21p-like"/>
    <property type="match status" value="1"/>
</dbReference>
<dbReference type="GO" id="GO:1990904">
    <property type="term" value="C:ribonucleoprotein complex"/>
    <property type="evidence" value="ECO:0007669"/>
    <property type="project" value="UniProtKB-KW"/>
</dbReference>
<dbReference type="OMA" id="HRQPFTK"/>
<comment type="subunit">
    <text evidence="6">Part of the 50S ribosomal subunit. Contacts protein L20.</text>
</comment>
<evidence type="ECO:0000313" key="9">
    <source>
        <dbReference type="Proteomes" id="UP000214975"/>
    </source>
</evidence>
<dbReference type="GeneID" id="93863984"/>
<protein>
    <recommendedName>
        <fullName evidence="6">Large ribosomal subunit protein bL21</fullName>
    </recommendedName>
</protein>
<evidence type="ECO:0000256" key="7">
    <source>
        <dbReference type="RuleBase" id="RU000562"/>
    </source>
</evidence>
<evidence type="ECO:0000313" key="8">
    <source>
        <dbReference type="EMBL" id="AST56370.1"/>
    </source>
</evidence>
<dbReference type="GO" id="GO:0005840">
    <property type="term" value="C:ribosome"/>
    <property type="evidence" value="ECO:0007669"/>
    <property type="project" value="UniProtKB-KW"/>
</dbReference>
<dbReference type="Proteomes" id="UP000214975">
    <property type="component" value="Chromosome"/>
</dbReference>
<dbReference type="GO" id="GO:0019843">
    <property type="term" value="F:rRNA binding"/>
    <property type="evidence" value="ECO:0007669"/>
    <property type="project" value="UniProtKB-UniRule"/>
</dbReference>
<comment type="function">
    <text evidence="6 7">This protein binds to 23S rRNA in the presence of protein L20.</text>
</comment>
<dbReference type="AlphaFoldDB" id="A0A223HV79"/>
<evidence type="ECO:0000256" key="4">
    <source>
        <dbReference type="ARBA" id="ARBA00022980"/>
    </source>
</evidence>
<dbReference type="PANTHER" id="PTHR21349:SF0">
    <property type="entry name" value="LARGE RIBOSOMAL SUBUNIT PROTEIN BL21M"/>
    <property type="match status" value="1"/>
</dbReference>
<evidence type="ECO:0000256" key="1">
    <source>
        <dbReference type="ARBA" id="ARBA00008563"/>
    </source>
</evidence>
<dbReference type="EMBL" id="CP016893">
    <property type="protein sequence ID" value="AST56370.1"/>
    <property type="molecule type" value="Genomic_DNA"/>
</dbReference>
<dbReference type="PROSITE" id="PS01169">
    <property type="entry name" value="RIBOSOMAL_L21"/>
    <property type="match status" value="1"/>
</dbReference>
<dbReference type="InterPro" id="IPR018258">
    <property type="entry name" value="Ribosomal_bL21_CS"/>
</dbReference>
<name>A0A223HV79_THETR</name>
<dbReference type="GO" id="GO:0003735">
    <property type="term" value="F:structural constituent of ribosome"/>
    <property type="evidence" value="ECO:0007669"/>
    <property type="project" value="InterPro"/>
</dbReference>
<gene>
    <name evidence="6" type="primary">rplU</name>
    <name evidence="8" type="ORF">Thert_00119</name>
</gene>
<organism evidence="8 9">
    <name type="scientific">Thermoanaerobacterium thermosaccharolyticum</name>
    <name type="common">Clostridium thermosaccharolyticum</name>
    <dbReference type="NCBI Taxonomy" id="1517"/>
    <lineage>
        <taxon>Bacteria</taxon>
        <taxon>Bacillati</taxon>
        <taxon>Bacillota</taxon>
        <taxon>Clostridia</taxon>
        <taxon>Thermoanaerobacterales</taxon>
        <taxon>Thermoanaerobacteraceae</taxon>
        <taxon>Thermoanaerobacterium</taxon>
    </lineage>
</organism>
<dbReference type="NCBIfam" id="TIGR00061">
    <property type="entry name" value="L21"/>
    <property type="match status" value="1"/>
</dbReference>
<evidence type="ECO:0000256" key="2">
    <source>
        <dbReference type="ARBA" id="ARBA00022730"/>
    </source>
</evidence>
<dbReference type="InterPro" id="IPR036164">
    <property type="entry name" value="bL21-like_sf"/>
</dbReference>
<comment type="similarity">
    <text evidence="1 6 7">Belongs to the bacterial ribosomal protein bL21 family.</text>
</comment>
<dbReference type="HAMAP" id="MF_01363">
    <property type="entry name" value="Ribosomal_bL21"/>
    <property type="match status" value="1"/>
</dbReference>
<dbReference type="InterPro" id="IPR001787">
    <property type="entry name" value="Ribosomal_bL21"/>
</dbReference>
<dbReference type="InterPro" id="IPR028909">
    <property type="entry name" value="bL21-like"/>
</dbReference>
<sequence>MYAIIETGGKQYRVQEGDILEVEKLGCEAGSVYSFDKVLAVAKDDGTVDFGKPYLKDVKVDAKVLEHGKGKKIIVFKYKPKKNERKKRGHRQPFTRVQIEKIM</sequence>
<reference evidence="8 9" key="1">
    <citation type="submission" date="2016-08" db="EMBL/GenBank/DDBJ databases">
        <title>A novel genetic cassette of butanologenic Thermoanaerobacterium thermosaccharolyticum that directly convert cellulose to butanol.</title>
        <authorList>
            <person name="Li T."/>
            <person name="He J."/>
        </authorList>
    </citation>
    <scope>NUCLEOTIDE SEQUENCE [LARGE SCALE GENOMIC DNA]</scope>
    <source>
        <strain evidence="8 9">TG57</strain>
    </source>
</reference>
<keyword evidence="2 6" id="KW-0699">rRNA-binding</keyword>
<accession>A0A223HV79</accession>
<evidence type="ECO:0000256" key="6">
    <source>
        <dbReference type="HAMAP-Rule" id="MF_01363"/>
    </source>
</evidence>
<evidence type="ECO:0000256" key="5">
    <source>
        <dbReference type="ARBA" id="ARBA00023274"/>
    </source>
</evidence>